<feature type="chain" id="PRO_5002228372" evidence="2">
    <location>
        <begin position="23"/>
        <end position="429"/>
    </location>
</feature>
<dbReference type="PROSITE" id="PS51257">
    <property type="entry name" value="PROKAR_LIPOPROTEIN"/>
    <property type="match status" value="1"/>
</dbReference>
<dbReference type="OrthoDB" id="2556747at2759"/>
<feature type="compositionally biased region" description="Low complexity" evidence="1">
    <location>
        <begin position="129"/>
        <end position="141"/>
    </location>
</feature>
<keyword evidence="2" id="KW-0732">Signal</keyword>
<name>A0A0D1C6B8_MYCMD</name>
<dbReference type="KEGG" id="uma:UMAG_02533"/>
<evidence type="ECO:0000256" key="1">
    <source>
        <dbReference type="SAM" id="MobiDB-lite"/>
    </source>
</evidence>
<gene>
    <name evidence="3" type="ORF">UMAG_02533</name>
</gene>
<dbReference type="GeneID" id="23563257"/>
<feature type="region of interest" description="Disordered" evidence="1">
    <location>
        <begin position="123"/>
        <end position="198"/>
    </location>
</feature>
<proteinExistence type="predicted"/>
<keyword evidence="4" id="KW-1185">Reference proteome</keyword>
<reference evidence="3 4" key="1">
    <citation type="journal article" date="2006" name="Nature">
        <title>Insights from the genome of the biotrophic fungal plant pathogen Ustilago maydis.</title>
        <authorList>
            <person name="Kamper J."/>
            <person name="Kahmann R."/>
            <person name="Bolker M."/>
            <person name="Ma L.J."/>
            <person name="Brefort T."/>
            <person name="Saville B.J."/>
            <person name="Banuett F."/>
            <person name="Kronstad J.W."/>
            <person name="Gold S.E."/>
            <person name="Muller O."/>
            <person name="Perlin M.H."/>
            <person name="Wosten H.A."/>
            <person name="de Vries R."/>
            <person name="Ruiz-Herrera J."/>
            <person name="Reynaga-Pena C.G."/>
            <person name="Snetselaar K."/>
            <person name="McCann M."/>
            <person name="Perez-Martin J."/>
            <person name="Feldbrugge M."/>
            <person name="Basse C.W."/>
            <person name="Steinberg G."/>
            <person name="Ibeas J.I."/>
            <person name="Holloman W."/>
            <person name="Guzman P."/>
            <person name="Farman M."/>
            <person name="Stajich J.E."/>
            <person name="Sentandreu R."/>
            <person name="Gonzalez-Prieto J.M."/>
            <person name="Kennell J.C."/>
            <person name="Molina L."/>
            <person name="Schirawski J."/>
            <person name="Mendoza-Mendoza A."/>
            <person name="Greilinger D."/>
            <person name="Munch K."/>
            <person name="Rossel N."/>
            <person name="Scherer M."/>
            <person name="Vranes M."/>
            <person name="Ladendorf O."/>
            <person name="Vincon V."/>
            <person name="Fuchs U."/>
            <person name="Sandrock B."/>
            <person name="Meng S."/>
            <person name="Ho E.C."/>
            <person name="Cahill M.J."/>
            <person name="Boyce K.J."/>
            <person name="Klose J."/>
            <person name="Klosterman S.J."/>
            <person name="Deelstra H.J."/>
            <person name="Ortiz-Castellanos L."/>
            <person name="Li W."/>
            <person name="Sanchez-Alonso P."/>
            <person name="Schreier P.H."/>
            <person name="Hauser-Hahn I."/>
            <person name="Vaupel M."/>
            <person name="Koopmann E."/>
            <person name="Friedrich G."/>
            <person name="Voss H."/>
            <person name="Schluter T."/>
            <person name="Margolis J."/>
            <person name="Platt D."/>
            <person name="Swimmer C."/>
            <person name="Gnirke A."/>
            <person name="Chen F."/>
            <person name="Vysotskaia V."/>
            <person name="Mannhaupt G."/>
            <person name="Guldener U."/>
            <person name="Munsterkotter M."/>
            <person name="Haase D."/>
            <person name="Oesterheld M."/>
            <person name="Mewes H.W."/>
            <person name="Mauceli E.W."/>
            <person name="DeCaprio D."/>
            <person name="Wade C.M."/>
            <person name="Butler J."/>
            <person name="Young S."/>
            <person name="Jaffe D.B."/>
            <person name="Calvo S."/>
            <person name="Nusbaum C."/>
            <person name="Galagan J."/>
            <person name="Birren B.W."/>
        </authorList>
    </citation>
    <scope>NUCLEOTIDE SEQUENCE [LARGE SCALE GENOMIC DNA]</scope>
    <source>
        <strain evidence="4">DSM 14603 / FGSC 9021 / UM521</strain>
    </source>
</reference>
<evidence type="ECO:0000313" key="3">
    <source>
        <dbReference type="EMBL" id="KIS69182.1"/>
    </source>
</evidence>
<dbReference type="InParanoid" id="A0A0D1C6B8"/>
<evidence type="ECO:0000256" key="2">
    <source>
        <dbReference type="SAM" id="SignalP"/>
    </source>
</evidence>
<dbReference type="eggNOG" id="ENOG502TB5X">
    <property type="taxonomic scope" value="Eukaryota"/>
</dbReference>
<dbReference type="AlphaFoldDB" id="A0A0D1C6B8"/>
<protein>
    <submittedName>
        <fullName evidence="3">Uncharacterized protein</fullName>
    </submittedName>
</protein>
<dbReference type="PHI-base" id="PHI:123385"/>
<accession>A0A0D1C6B8</accession>
<dbReference type="RefSeq" id="XP_011388946.1">
    <property type="nucleotide sequence ID" value="XM_011390644.1"/>
</dbReference>
<dbReference type="VEuPathDB" id="FungiDB:UMAG_02533"/>
<feature type="signal peptide" evidence="2">
    <location>
        <begin position="1"/>
        <end position="22"/>
    </location>
</feature>
<evidence type="ECO:0000313" key="4">
    <source>
        <dbReference type="Proteomes" id="UP000000561"/>
    </source>
</evidence>
<dbReference type="EMBL" id="CM003145">
    <property type="protein sequence ID" value="KIS69182.1"/>
    <property type="molecule type" value="Genomic_DNA"/>
</dbReference>
<dbReference type="Proteomes" id="UP000000561">
    <property type="component" value="Chromosome 6"/>
</dbReference>
<organism evidence="3 4">
    <name type="scientific">Mycosarcoma maydis</name>
    <name type="common">Corn smut fungus</name>
    <name type="synonym">Ustilago maydis</name>
    <dbReference type="NCBI Taxonomy" id="5270"/>
    <lineage>
        <taxon>Eukaryota</taxon>
        <taxon>Fungi</taxon>
        <taxon>Dikarya</taxon>
        <taxon>Basidiomycota</taxon>
        <taxon>Ustilaginomycotina</taxon>
        <taxon>Ustilaginomycetes</taxon>
        <taxon>Ustilaginales</taxon>
        <taxon>Ustilaginaceae</taxon>
        <taxon>Mycosarcoma</taxon>
    </lineage>
</organism>
<sequence length="429" mass="47587">MRTLQHFAAVLTFFACVQVVRCAASELSDGTSHGFSGESFIQDGKSVASLRSSPPSKVPMPHDRLIALPHTRPDKTIGTPNKAVPIAELVPGLNVPPPHRLYATKWPRGLTKGDAKVRRAKLDDMEQEAGSAGSAAASDTAATREEGERSKRKIRVPSREERARKLRQAEASAARLNTERAVTPPVQAELPQSGPRFPPGFPGRLDEQMQQAGPSGATPDPFLEQMFESYRTFRGSSTSTHPTSFRQNGLRYGYIPSVAPLAASNPHLPESSSARVLLPQDVRWVFAHSHYRQQAYEIARDTSKQVQVRKTMAAEAKRLYEMEARNIRNSIENRGELPLDTSDEWRHWLSEHAIPLLLNPTRTSQPVRLSSSIINARSRLALRIQHSSLPQKAAIALNGESEKWAANLLVTWWTSTHDRILDSGLEHVH</sequence>